<feature type="transmembrane region" description="Helical" evidence="7">
    <location>
        <begin position="40"/>
        <end position="60"/>
    </location>
</feature>
<dbReference type="HAMAP" id="MF_02065">
    <property type="entry name" value="MltG"/>
    <property type="match status" value="1"/>
</dbReference>
<comment type="similarity">
    <text evidence="7">Belongs to the transglycosylase MltG family.</text>
</comment>
<keyword evidence="4 7" id="KW-0472">Membrane</keyword>
<evidence type="ECO:0000256" key="1">
    <source>
        <dbReference type="ARBA" id="ARBA00022475"/>
    </source>
</evidence>
<keyword evidence="1 7" id="KW-1003">Cell membrane</keyword>
<evidence type="ECO:0000313" key="9">
    <source>
        <dbReference type="EMBL" id="GAA0547952.1"/>
    </source>
</evidence>
<keyword evidence="3 7" id="KW-1133">Transmembrane helix</keyword>
<feature type="region of interest" description="Disordered" evidence="8">
    <location>
        <begin position="328"/>
        <end position="350"/>
    </location>
</feature>
<accession>A0ABN1DNY4</accession>
<evidence type="ECO:0000256" key="3">
    <source>
        <dbReference type="ARBA" id="ARBA00022989"/>
    </source>
</evidence>
<evidence type="ECO:0000256" key="4">
    <source>
        <dbReference type="ARBA" id="ARBA00023136"/>
    </source>
</evidence>
<dbReference type="PANTHER" id="PTHR30518:SF2">
    <property type="entry name" value="ENDOLYTIC MUREIN TRANSGLYCOSYLASE"/>
    <property type="match status" value="1"/>
</dbReference>
<protein>
    <recommendedName>
        <fullName evidence="7">Endolytic murein transglycosylase</fullName>
        <ecNumber evidence="7">4.2.2.29</ecNumber>
    </recommendedName>
    <alternativeName>
        <fullName evidence="7">Peptidoglycan lytic transglycosylase</fullName>
    </alternativeName>
    <alternativeName>
        <fullName evidence="7">Peptidoglycan polymerization terminase</fullName>
    </alternativeName>
</protein>
<evidence type="ECO:0000256" key="6">
    <source>
        <dbReference type="ARBA" id="ARBA00023316"/>
    </source>
</evidence>
<dbReference type="NCBIfam" id="TIGR00247">
    <property type="entry name" value="endolytic transglycosylase MltG"/>
    <property type="match status" value="1"/>
</dbReference>
<keyword evidence="6 7" id="KW-0961">Cell wall biogenesis/degradation</keyword>
<comment type="caution">
    <text evidence="9">The sequence shown here is derived from an EMBL/GenBank/DDBJ whole genome shotgun (WGS) entry which is preliminary data.</text>
</comment>
<evidence type="ECO:0000256" key="5">
    <source>
        <dbReference type="ARBA" id="ARBA00023239"/>
    </source>
</evidence>
<dbReference type="Pfam" id="PF02618">
    <property type="entry name" value="YceG"/>
    <property type="match status" value="1"/>
</dbReference>
<dbReference type="Gene3D" id="3.30.1490.480">
    <property type="entry name" value="Endolytic murein transglycosylase"/>
    <property type="match status" value="1"/>
</dbReference>
<comment type="catalytic activity">
    <reaction evidence="7">
        <text>a peptidoglycan chain = a peptidoglycan chain with N-acetyl-1,6-anhydromuramyl-[peptide] at the reducing end + a peptidoglycan chain with N-acetylglucosamine at the non-reducing end.</text>
        <dbReference type="EC" id="4.2.2.29"/>
    </reaction>
</comment>
<dbReference type="PANTHER" id="PTHR30518">
    <property type="entry name" value="ENDOLYTIC MUREIN TRANSGLYCOSYLASE"/>
    <property type="match status" value="1"/>
</dbReference>
<comment type="subcellular location">
    <subcellularLocation>
        <location evidence="7">Cell membrane</location>
        <topology evidence="7">Single-pass membrane protein</topology>
    </subcellularLocation>
</comment>
<keyword evidence="2 7" id="KW-0812">Transmembrane</keyword>
<organism evidence="9 10">
    <name type="scientific">Saccharopolyspora erythraea</name>
    <name type="common">Streptomyces erythraeus</name>
    <dbReference type="NCBI Taxonomy" id="1836"/>
    <lineage>
        <taxon>Bacteria</taxon>
        <taxon>Bacillati</taxon>
        <taxon>Actinomycetota</taxon>
        <taxon>Actinomycetes</taxon>
        <taxon>Pseudonocardiales</taxon>
        <taxon>Pseudonocardiaceae</taxon>
        <taxon>Saccharopolyspora</taxon>
    </lineage>
</organism>
<comment type="function">
    <text evidence="7">Functions as a peptidoglycan terminase that cleaves nascent peptidoglycan strands endolytically to terminate their elongation.</text>
</comment>
<keyword evidence="5 7" id="KW-0456">Lyase</keyword>
<feature type="region of interest" description="Disordered" evidence="8">
    <location>
        <begin position="1"/>
        <end position="30"/>
    </location>
</feature>
<proteinExistence type="inferred from homology"/>
<name>A0ABN1DNY4_SACER</name>
<dbReference type="EC" id="4.2.2.29" evidence="7"/>
<gene>
    <name evidence="7" type="primary">mltG</name>
    <name evidence="9" type="ORF">GCM10009533_53360</name>
</gene>
<reference evidence="9 10" key="1">
    <citation type="journal article" date="2019" name="Int. J. Syst. Evol. Microbiol.">
        <title>The Global Catalogue of Microorganisms (GCM) 10K type strain sequencing project: providing services to taxonomists for standard genome sequencing and annotation.</title>
        <authorList>
            <consortium name="The Broad Institute Genomics Platform"/>
            <consortium name="The Broad Institute Genome Sequencing Center for Infectious Disease"/>
            <person name="Wu L."/>
            <person name="Ma J."/>
        </authorList>
    </citation>
    <scope>NUCLEOTIDE SEQUENCE [LARGE SCALE GENOMIC DNA]</scope>
    <source>
        <strain evidence="9 10">JCM 10303</strain>
    </source>
</reference>
<evidence type="ECO:0000313" key="10">
    <source>
        <dbReference type="Proteomes" id="UP001500729"/>
    </source>
</evidence>
<dbReference type="EMBL" id="BAAAGS010000044">
    <property type="protein sequence ID" value="GAA0547952.1"/>
    <property type="molecule type" value="Genomic_DNA"/>
</dbReference>
<sequence length="408" mass="44224">MSDDLGLFADDSGETTRPRGRRQVREERERFRRRRRQRSVTALAGLFVLLLVGTGVVYGVSQFLQIGTYDDYQGQGTGDVVVEVESGDTVSAIGTKLRQADVVASTKAFIKAAENNRQINGIQPGFYLMKSKMSGAAAVAHILSPAAKTGRVEVRGGQRLEDQLTPDGGHSPGILTKLADATCAGAQGSRPCTTPEQMHEIAATADLASLGVPEWALEGASKAEPKRRLEGLIMPGIYDIKPGEAPEEVLRQVVTKSAANLEAAGMPQAAEATGHSPYEVLIIASLVQSEGIEKDFPKVSRVIYNRLTHPVIKLGLDSTINYPLDKPTLLTKPEDRQRPGPYNTYQNYGLPPTPISTVSKEAVAAAEKPEEGGWKYFVKCYPDGTSCFANNQQEHQAFIDEARRRGAF</sequence>
<dbReference type="RefSeq" id="WP_009950846.1">
    <property type="nucleotide sequence ID" value="NZ_BAAAGS010000044.1"/>
</dbReference>
<dbReference type="Proteomes" id="UP001500729">
    <property type="component" value="Unassembled WGS sequence"/>
</dbReference>
<feature type="site" description="Important for catalytic activity" evidence="7">
    <location>
        <position position="290"/>
    </location>
</feature>
<evidence type="ECO:0000256" key="2">
    <source>
        <dbReference type="ARBA" id="ARBA00022692"/>
    </source>
</evidence>
<evidence type="ECO:0000256" key="7">
    <source>
        <dbReference type="HAMAP-Rule" id="MF_02065"/>
    </source>
</evidence>
<evidence type="ECO:0000256" key="8">
    <source>
        <dbReference type="SAM" id="MobiDB-lite"/>
    </source>
</evidence>
<keyword evidence="10" id="KW-1185">Reference proteome</keyword>
<dbReference type="InterPro" id="IPR003770">
    <property type="entry name" value="MLTG-like"/>
</dbReference>